<feature type="transmembrane region" description="Helical" evidence="7">
    <location>
        <begin position="62"/>
        <end position="82"/>
    </location>
</feature>
<comment type="caution">
    <text evidence="8">The sequence shown here is derived from an EMBL/GenBank/DDBJ whole genome shotgun (WGS) entry which is preliminary data.</text>
</comment>
<feature type="transmembrane region" description="Helical" evidence="7">
    <location>
        <begin position="127"/>
        <end position="150"/>
    </location>
</feature>
<dbReference type="Gene3D" id="1.10.3470.10">
    <property type="entry name" value="ABC transporter involved in vitamin B12 uptake, BtuC"/>
    <property type="match status" value="1"/>
</dbReference>
<dbReference type="PANTHER" id="PTHR30477:SF19">
    <property type="entry name" value="METAL ABC TRANSPORTER PERMEASE"/>
    <property type="match status" value="1"/>
</dbReference>
<dbReference type="EMBL" id="MGDI01000034">
    <property type="protein sequence ID" value="OGL52029.1"/>
    <property type="molecule type" value="Genomic_DNA"/>
</dbReference>
<dbReference type="GO" id="GO:0055085">
    <property type="term" value="P:transmembrane transport"/>
    <property type="evidence" value="ECO:0007669"/>
    <property type="project" value="InterPro"/>
</dbReference>
<evidence type="ECO:0000256" key="7">
    <source>
        <dbReference type="SAM" id="Phobius"/>
    </source>
</evidence>
<dbReference type="Pfam" id="PF00950">
    <property type="entry name" value="ABC-3"/>
    <property type="match status" value="1"/>
</dbReference>
<evidence type="ECO:0000313" key="9">
    <source>
        <dbReference type="Proteomes" id="UP000178082"/>
    </source>
</evidence>
<evidence type="ECO:0000256" key="5">
    <source>
        <dbReference type="ARBA" id="ARBA00023136"/>
    </source>
</evidence>
<protein>
    <recommendedName>
        <fullName evidence="10">ABC transporter</fullName>
    </recommendedName>
</protein>
<keyword evidence="3 6" id="KW-0812">Transmembrane</keyword>
<dbReference type="Proteomes" id="UP000178082">
    <property type="component" value="Unassembled WGS sequence"/>
</dbReference>
<keyword evidence="4 7" id="KW-1133">Transmembrane helix</keyword>
<dbReference type="GO" id="GO:0043190">
    <property type="term" value="C:ATP-binding cassette (ABC) transporter complex"/>
    <property type="evidence" value="ECO:0007669"/>
    <property type="project" value="InterPro"/>
</dbReference>
<dbReference type="GO" id="GO:0010043">
    <property type="term" value="P:response to zinc ion"/>
    <property type="evidence" value="ECO:0007669"/>
    <property type="project" value="TreeGrafter"/>
</dbReference>
<feature type="transmembrane region" description="Helical" evidence="7">
    <location>
        <begin position="32"/>
        <end position="55"/>
    </location>
</feature>
<accession>A0A1F7SE20</accession>
<dbReference type="InterPro" id="IPR001626">
    <property type="entry name" value="ABC_TroCD"/>
</dbReference>
<feature type="transmembrane region" description="Helical" evidence="7">
    <location>
        <begin position="88"/>
        <end position="107"/>
    </location>
</feature>
<comment type="subcellular location">
    <subcellularLocation>
        <location evidence="6">Cell membrane</location>
        <topology evidence="6">Multi-pass membrane protein</topology>
    </subcellularLocation>
    <subcellularLocation>
        <location evidence="1">Membrane</location>
        <topology evidence="1">Multi-pass membrane protein</topology>
    </subcellularLocation>
</comment>
<feature type="transmembrane region" description="Helical" evidence="7">
    <location>
        <begin position="170"/>
        <end position="197"/>
    </location>
</feature>
<reference evidence="8 9" key="1">
    <citation type="journal article" date="2016" name="Nat. Commun.">
        <title>Thousands of microbial genomes shed light on interconnected biogeochemical processes in an aquifer system.</title>
        <authorList>
            <person name="Anantharaman K."/>
            <person name="Brown C.T."/>
            <person name="Hug L.A."/>
            <person name="Sharon I."/>
            <person name="Castelle C.J."/>
            <person name="Probst A.J."/>
            <person name="Thomas B.C."/>
            <person name="Singh A."/>
            <person name="Wilkins M.J."/>
            <person name="Karaoz U."/>
            <person name="Brodie E.L."/>
            <person name="Williams K.H."/>
            <person name="Hubbard S.S."/>
            <person name="Banfield J.F."/>
        </authorList>
    </citation>
    <scope>NUCLEOTIDE SEQUENCE [LARGE SCALE GENOMIC DNA]</scope>
</reference>
<evidence type="ECO:0000256" key="4">
    <source>
        <dbReference type="ARBA" id="ARBA00022989"/>
    </source>
</evidence>
<keyword evidence="6" id="KW-0813">Transport</keyword>
<dbReference type="STRING" id="1817883.A3G31_04455"/>
<gene>
    <name evidence="8" type="ORF">A3G31_04455</name>
</gene>
<evidence type="ECO:0000256" key="2">
    <source>
        <dbReference type="ARBA" id="ARBA00008034"/>
    </source>
</evidence>
<dbReference type="InterPro" id="IPR037294">
    <property type="entry name" value="ABC_BtuC-like"/>
</dbReference>
<evidence type="ECO:0000256" key="6">
    <source>
        <dbReference type="RuleBase" id="RU003943"/>
    </source>
</evidence>
<name>A0A1F7SE20_9BACT</name>
<dbReference type="PANTHER" id="PTHR30477">
    <property type="entry name" value="ABC-TRANSPORTER METAL-BINDING PROTEIN"/>
    <property type="match status" value="1"/>
</dbReference>
<dbReference type="SUPFAM" id="SSF81345">
    <property type="entry name" value="ABC transporter involved in vitamin B12 uptake, BtuC"/>
    <property type="match status" value="1"/>
</dbReference>
<evidence type="ECO:0000256" key="3">
    <source>
        <dbReference type="ARBA" id="ARBA00022692"/>
    </source>
</evidence>
<feature type="transmembrane region" description="Helical" evidence="7">
    <location>
        <begin position="7"/>
        <end position="26"/>
    </location>
</feature>
<comment type="similarity">
    <text evidence="2 6">Belongs to the ABC-3 integral membrane protein family.</text>
</comment>
<keyword evidence="5 7" id="KW-0472">Membrane</keyword>
<organism evidence="8 9">
    <name type="scientific">Candidatus Schekmanbacteria bacterium RIFCSPLOWO2_12_FULL_38_15</name>
    <dbReference type="NCBI Taxonomy" id="1817883"/>
    <lineage>
        <taxon>Bacteria</taxon>
        <taxon>Candidatus Schekmaniibacteriota</taxon>
    </lineage>
</organism>
<sequence>MEAINLLIYPFLACVLLILIHVYFGIHILERGIIFVDLSLAQFIGLGIAVSFFVGDGITERYIFSTLFAILGASILSLSRYIARLVNIEAFIGVLYIFSLSSSILILDRTPHGLEEFKSILNGNILWVTPGEVFNTFAIYSIIGIFHFIFRKQFFSLLREGKVNILWEFLFFLTFAAVLVKSVLIAGILQVFSFLVIPTLIGRLYTRNITAILILGWLIGLIMSILGMTLSYKFDLPTAPLIVASLSIVLFILLLIKFISRQ</sequence>
<evidence type="ECO:0008006" key="10">
    <source>
        <dbReference type="Google" id="ProtNLM"/>
    </source>
</evidence>
<proteinExistence type="inferred from homology"/>
<dbReference type="AlphaFoldDB" id="A0A1F7SE20"/>
<evidence type="ECO:0000256" key="1">
    <source>
        <dbReference type="ARBA" id="ARBA00004141"/>
    </source>
</evidence>
<evidence type="ECO:0000313" key="8">
    <source>
        <dbReference type="EMBL" id="OGL52029.1"/>
    </source>
</evidence>
<feature type="transmembrane region" description="Helical" evidence="7">
    <location>
        <begin position="238"/>
        <end position="259"/>
    </location>
</feature>
<feature type="transmembrane region" description="Helical" evidence="7">
    <location>
        <begin position="209"/>
        <end position="232"/>
    </location>
</feature>